<dbReference type="EC" id="3.1.4.52" evidence="3"/>
<dbReference type="PROSITE" id="PS50006">
    <property type="entry name" value="FHA_DOMAIN"/>
    <property type="match status" value="1"/>
</dbReference>
<sequence>MIINDIMEKNGIKSGSHESHVDWFLEGCFQPDASTSRVAITRSPFTIGRRNTNDCSIGSQKVSGQHAQLITVGDKIFVRDMNSTNGTFVNGNRIIVDTPLAASDYLQFADMEFQLGRHQEQRNDQTIVFDEPETGWQISKMNQVVQEQQFRMVFQPIVTAVGDSLYGVEALLRCHIAGFESPIMLFEIASRLGLAERLSDAARYKAAMAIAPQHPAKRLFLNTHPNEQLGQKLINSLSNLRSWVGDWSIVLEIHEAAVPDLATIREFQARLKDLDIEIAYDDFGAGQSRLKELTEVPPNIVKFDRTIVDGLATASTQHRAMVQSLVNVCHENNIITLAEGIDNGEDSEVCREMGFQLFQGYYFGRPAPLEIIPDSTIQ</sequence>
<dbReference type="OrthoDB" id="9813903at2"/>
<dbReference type="SMART" id="SM00240">
    <property type="entry name" value="FHA"/>
    <property type="match status" value="1"/>
</dbReference>
<name>A0A5C5XMX1_9PLAN</name>
<evidence type="ECO:0000259" key="1">
    <source>
        <dbReference type="PROSITE" id="PS50006"/>
    </source>
</evidence>
<dbReference type="InterPro" id="IPR001633">
    <property type="entry name" value="EAL_dom"/>
</dbReference>
<dbReference type="InterPro" id="IPR008984">
    <property type="entry name" value="SMAD_FHA_dom_sf"/>
</dbReference>
<dbReference type="PANTHER" id="PTHR33121">
    <property type="entry name" value="CYCLIC DI-GMP PHOSPHODIESTERASE PDEF"/>
    <property type="match status" value="1"/>
</dbReference>
<comment type="caution">
    <text evidence="3">The sequence shown here is derived from an EMBL/GenBank/DDBJ whole genome shotgun (WGS) entry which is preliminary data.</text>
</comment>
<organism evidence="3 4">
    <name type="scientific">Rubinisphaera italica</name>
    <dbReference type="NCBI Taxonomy" id="2527969"/>
    <lineage>
        <taxon>Bacteria</taxon>
        <taxon>Pseudomonadati</taxon>
        <taxon>Planctomycetota</taxon>
        <taxon>Planctomycetia</taxon>
        <taxon>Planctomycetales</taxon>
        <taxon>Planctomycetaceae</taxon>
        <taxon>Rubinisphaera</taxon>
    </lineage>
</organism>
<feature type="domain" description="EAL" evidence="2">
    <location>
        <begin position="134"/>
        <end position="378"/>
    </location>
</feature>
<dbReference type="InterPro" id="IPR000253">
    <property type="entry name" value="FHA_dom"/>
</dbReference>
<reference evidence="3 4" key="1">
    <citation type="submission" date="2019-02" db="EMBL/GenBank/DDBJ databases">
        <title>Deep-cultivation of Planctomycetes and their phenomic and genomic characterization uncovers novel biology.</title>
        <authorList>
            <person name="Wiegand S."/>
            <person name="Jogler M."/>
            <person name="Boedeker C."/>
            <person name="Pinto D."/>
            <person name="Vollmers J."/>
            <person name="Rivas-Marin E."/>
            <person name="Kohn T."/>
            <person name="Peeters S.H."/>
            <person name="Heuer A."/>
            <person name="Rast P."/>
            <person name="Oberbeckmann S."/>
            <person name="Bunk B."/>
            <person name="Jeske O."/>
            <person name="Meyerdierks A."/>
            <person name="Storesund J.E."/>
            <person name="Kallscheuer N."/>
            <person name="Luecker S."/>
            <person name="Lage O.M."/>
            <person name="Pohl T."/>
            <person name="Merkel B.J."/>
            <person name="Hornburger P."/>
            <person name="Mueller R.-W."/>
            <person name="Bruemmer F."/>
            <person name="Labrenz M."/>
            <person name="Spormann A.M."/>
            <person name="Op Den Camp H."/>
            <person name="Overmann J."/>
            <person name="Amann R."/>
            <person name="Jetten M.S.M."/>
            <person name="Mascher T."/>
            <person name="Medema M.H."/>
            <person name="Devos D.P."/>
            <person name="Kaster A.-K."/>
            <person name="Ovreas L."/>
            <person name="Rohde M."/>
            <person name="Galperin M.Y."/>
            <person name="Jogler C."/>
        </authorList>
    </citation>
    <scope>NUCLEOTIDE SEQUENCE [LARGE SCALE GENOMIC DNA]</scope>
    <source>
        <strain evidence="3 4">Pan54</strain>
    </source>
</reference>
<dbReference type="SUPFAM" id="SSF141868">
    <property type="entry name" value="EAL domain-like"/>
    <property type="match status" value="1"/>
</dbReference>
<evidence type="ECO:0000313" key="4">
    <source>
        <dbReference type="Proteomes" id="UP000316095"/>
    </source>
</evidence>
<dbReference type="PANTHER" id="PTHR33121:SF76">
    <property type="entry name" value="SIGNALING PROTEIN"/>
    <property type="match status" value="1"/>
</dbReference>
<dbReference type="InterPro" id="IPR035919">
    <property type="entry name" value="EAL_sf"/>
</dbReference>
<evidence type="ECO:0000259" key="2">
    <source>
        <dbReference type="PROSITE" id="PS50883"/>
    </source>
</evidence>
<dbReference type="Proteomes" id="UP000316095">
    <property type="component" value="Unassembled WGS sequence"/>
</dbReference>
<dbReference type="SMART" id="SM00052">
    <property type="entry name" value="EAL"/>
    <property type="match status" value="1"/>
</dbReference>
<dbReference type="CDD" id="cd01948">
    <property type="entry name" value="EAL"/>
    <property type="match status" value="1"/>
</dbReference>
<accession>A0A5C5XMX1</accession>
<dbReference type="AlphaFoldDB" id="A0A5C5XMX1"/>
<dbReference type="SUPFAM" id="SSF49879">
    <property type="entry name" value="SMAD/FHA domain"/>
    <property type="match status" value="1"/>
</dbReference>
<dbReference type="Pfam" id="PF00563">
    <property type="entry name" value="EAL"/>
    <property type="match status" value="1"/>
</dbReference>
<dbReference type="Gene3D" id="3.20.20.450">
    <property type="entry name" value="EAL domain"/>
    <property type="match status" value="1"/>
</dbReference>
<dbReference type="InterPro" id="IPR050706">
    <property type="entry name" value="Cyclic-di-GMP_PDE-like"/>
</dbReference>
<keyword evidence="3" id="KW-0378">Hydrolase</keyword>
<feature type="domain" description="FHA" evidence="1">
    <location>
        <begin position="45"/>
        <end position="94"/>
    </location>
</feature>
<dbReference type="EMBL" id="SJPG01000001">
    <property type="protein sequence ID" value="TWT63929.1"/>
    <property type="molecule type" value="Genomic_DNA"/>
</dbReference>
<dbReference type="GO" id="GO:0071111">
    <property type="term" value="F:cyclic-guanylate-specific phosphodiesterase activity"/>
    <property type="evidence" value="ECO:0007669"/>
    <property type="project" value="UniProtKB-EC"/>
</dbReference>
<dbReference type="Pfam" id="PF00498">
    <property type="entry name" value="FHA"/>
    <property type="match status" value="1"/>
</dbReference>
<dbReference type="RefSeq" id="WP_146505698.1">
    <property type="nucleotide sequence ID" value="NZ_SJPG01000001.1"/>
</dbReference>
<evidence type="ECO:0000313" key="3">
    <source>
        <dbReference type="EMBL" id="TWT63929.1"/>
    </source>
</evidence>
<dbReference type="PROSITE" id="PS50883">
    <property type="entry name" value="EAL"/>
    <property type="match status" value="1"/>
</dbReference>
<proteinExistence type="predicted"/>
<protein>
    <submittedName>
        <fullName evidence="3">Oxygen sensor protein DosP</fullName>
        <ecNumber evidence="3">3.1.4.52</ecNumber>
    </submittedName>
</protein>
<gene>
    <name evidence="3" type="primary">dosP</name>
    <name evidence="3" type="ORF">Pan54_46880</name>
</gene>
<dbReference type="Gene3D" id="2.60.200.20">
    <property type="match status" value="1"/>
</dbReference>
<dbReference type="CDD" id="cd00060">
    <property type="entry name" value="FHA"/>
    <property type="match status" value="1"/>
</dbReference>
<keyword evidence="4" id="KW-1185">Reference proteome</keyword>